<organism evidence="6 7">
    <name type="scientific">Sediminibacillus dalangtanensis</name>
    <dbReference type="NCBI Taxonomy" id="2729421"/>
    <lineage>
        <taxon>Bacteria</taxon>
        <taxon>Bacillati</taxon>
        <taxon>Bacillota</taxon>
        <taxon>Bacilli</taxon>
        <taxon>Bacillales</taxon>
        <taxon>Bacillaceae</taxon>
        <taxon>Sediminibacillus</taxon>
    </lineage>
</organism>
<keyword evidence="2 4" id="KW-0238">DNA-binding</keyword>
<evidence type="ECO:0000256" key="1">
    <source>
        <dbReference type="ARBA" id="ARBA00023015"/>
    </source>
</evidence>
<evidence type="ECO:0000259" key="5">
    <source>
        <dbReference type="PROSITE" id="PS50977"/>
    </source>
</evidence>
<keyword evidence="7" id="KW-1185">Reference proteome</keyword>
<dbReference type="Proteomes" id="UP000665043">
    <property type="component" value="Chromosome"/>
</dbReference>
<feature type="DNA-binding region" description="H-T-H motif" evidence="4">
    <location>
        <begin position="35"/>
        <end position="54"/>
    </location>
</feature>
<dbReference type="Gene3D" id="1.10.357.10">
    <property type="entry name" value="Tetracycline Repressor, domain 2"/>
    <property type="match status" value="1"/>
</dbReference>
<dbReference type="Gene3D" id="1.10.10.60">
    <property type="entry name" value="Homeodomain-like"/>
    <property type="match status" value="1"/>
</dbReference>
<name>A0ABX7VPP0_9BACI</name>
<dbReference type="PRINTS" id="PR00455">
    <property type="entry name" value="HTHTETR"/>
</dbReference>
<dbReference type="RefSeq" id="WP_209367783.1">
    <property type="nucleotide sequence ID" value="NZ_CP046956.1"/>
</dbReference>
<dbReference type="SUPFAM" id="SSF46689">
    <property type="entry name" value="Homeodomain-like"/>
    <property type="match status" value="1"/>
</dbReference>
<gene>
    <name evidence="6" type="ORF">ERJ70_05620</name>
</gene>
<evidence type="ECO:0000256" key="2">
    <source>
        <dbReference type="ARBA" id="ARBA00023125"/>
    </source>
</evidence>
<proteinExistence type="predicted"/>
<keyword evidence="1" id="KW-0805">Transcription regulation</keyword>
<dbReference type="EMBL" id="CP046956">
    <property type="protein sequence ID" value="QTM98819.1"/>
    <property type="molecule type" value="Genomic_DNA"/>
</dbReference>
<dbReference type="PROSITE" id="PS01081">
    <property type="entry name" value="HTH_TETR_1"/>
    <property type="match status" value="1"/>
</dbReference>
<dbReference type="SUPFAM" id="SSF48498">
    <property type="entry name" value="Tetracyclin repressor-like, C-terminal domain"/>
    <property type="match status" value="1"/>
</dbReference>
<sequence length="201" mass="23033">MPLSANQIEKMNAKRDKILEQAIILFSEHGYNDTTISKVAKASGVSFGSVFTYFENKEALFHHAVVERLKELSPLLMDFNPNAEDPYKELETMIDKHIRLFASVGTYLRLVTQVIGQPQRFERQFKELDQFYYTFRYKIADLVAQGQNSGQLRSEIDPLTCSIAYTSFLMGIRLNLADQPDHDIWSDFSPVAMQLFGPNIP</sequence>
<dbReference type="InterPro" id="IPR036271">
    <property type="entry name" value="Tet_transcr_reg_TetR-rel_C_sf"/>
</dbReference>
<evidence type="ECO:0000313" key="7">
    <source>
        <dbReference type="Proteomes" id="UP000665043"/>
    </source>
</evidence>
<evidence type="ECO:0000256" key="4">
    <source>
        <dbReference type="PROSITE-ProRule" id="PRU00335"/>
    </source>
</evidence>
<accession>A0ABX7VPP0</accession>
<dbReference type="InterPro" id="IPR001647">
    <property type="entry name" value="HTH_TetR"/>
</dbReference>
<evidence type="ECO:0000313" key="6">
    <source>
        <dbReference type="EMBL" id="QTM98819.1"/>
    </source>
</evidence>
<evidence type="ECO:0000256" key="3">
    <source>
        <dbReference type="ARBA" id="ARBA00023163"/>
    </source>
</evidence>
<reference evidence="6 7" key="1">
    <citation type="submission" date="2019-12" db="EMBL/GenBank/DDBJ databases">
        <title>The whole genome sequencing of a strain isolated from a Mars analog, Dalangtan Playa.</title>
        <authorList>
            <person name="Huang T."/>
        </authorList>
    </citation>
    <scope>NUCLEOTIDE SEQUENCE [LARGE SCALE GENOMIC DNA]</scope>
    <source>
        <strain evidence="6 7">DP4-553-S</strain>
    </source>
</reference>
<dbReference type="PANTHER" id="PTHR47506:SF1">
    <property type="entry name" value="HTH-TYPE TRANSCRIPTIONAL REGULATOR YJDC"/>
    <property type="match status" value="1"/>
</dbReference>
<protein>
    <submittedName>
        <fullName evidence="6">TetR family transcriptional regulator</fullName>
    </submittedName>
</protein>
<keyword evidence="3" id="KW-0804">Transcription</keyword>
<dbReference type="InterPro" id="IPR023772">
    <property type="entry name" value="DNA-bd_HTH_TetR-type_CS"/>
</dbReference>
<dbReference type="InterPro" id="IPR009057">
    <property type="entry name" value="Homeodomain-like_sf"/>
</dbReference>
<dbReference type="PANTHER" id="PTHR47506">
    <property type="entry name" value="TRANSCRIPTIONAL REGULATORY PROTEIN"/>
    <property type="match status" value="1"/>
</dbReference>
<feature type="domain" description="HTH tetR-type" evidence="5">
    <location>
        <begin position="12"/>
        <end position="72"/>
    </location>
</feature>
<dbReference type="PROSITE" id="PS50977">
    <property type="entry name" value="HTH_TETR_2"/>
    <property type="match status" value="1"/>
</dbReference>
<dbReference type="Pfam" id="PF00440">
    <property type="entry name" value="TetR_N"/>
    <property type="match status" value="1"/>
</dbReference>